<evidence type="ECO:0000313" key="1">
    <source>
        <dbReference type="EMBL" id="VUZ85239.1"/>
    </source>
</evidence>
<evidence type="ECO:0000313" key="2">
    <source>
        <dbReference type="Proteomes" id="UP000334340"/>
    </source>
</evidence>
<dbReference type="AlphaFoldDB" id="A0A564ZIS9"/>
<sequence>MNDHIFKCEEDLEAVILHENTDAFAAIINKDLYGVTGKPPDQNIYFHSDSCFDLFCIHVFELLAGSAVELSGRPCQLSLFTGARWLVERHKDAWESSKFIDAYESLDSWLKEKPRFSFWCGDISKQIEFSLSRRKILRFAQLLSKHNLFRLTGVLDELHRICNKTGHDIKESEVLPLLEPFREELKTNRVIYHSSYLIEMLHDYFTALNDFAILFYTPSPRISDWKYLENMSSDTFKDLFYRAISFASGYNRNHYDSLRPATTRHLKGLF</sequence>
<reference evidence="1 2" key="1">
    <citation type="submission" date="2019-07" db="EMBL/GenBank/DDBJ databases">
        <authorList>
            <person name="Cremers G."/>
        </authorList>
    </citation>
    <scope>NUCLEOTIDE SEQUENCE [LARGE SCALE GENOMIC DNA]</scope>
</reference>
<gene>
    <name evidence="1" type="ORF">MELA_01621</name>
</gene>
<accession>A0A564ZIS9</accession>
<dbReference type="Proteomes" id="UP000334340">
    <property type="component" value="Unassembled WGS sequence"/>
</dbReference>
<keyword evidence="2" id="KW-1185">Reference proteome</keyword>
<proteinExistence type="predicted"/>
<dbReference type="EMBL" id="CABIKM010000024">
    <property type="protein sequence ID" value="VUZ85239.1"/>
    <property type="molecule type" value="Genomic_DNA"/>
</dbReference>
<name>A0A564ZIS9_9BACT</name>
<protein>
    <submittedName>
        <fullName evidence="1">Uncharacterized protein</fullName>
    </submittedName>
</protein>
<organism evidence="1 2">
    <name type="scientific">Candidatus Methylomirabilis lanthanidiphila</name>
    <dbReference type="NCBI Taxonomy" id="2211376"/>
    <lineage>
        <taxon>Bacteria</taxon>
        <taxon>Candidatus Methylomirabilota</taxon>
        <taxon>Candidatus Methylomirabilia</taxon>
        <taxon>Candidatus Methylomirabilales</taxon>
        <taxon>Candidatus Methylomirabilaceae</taxon>
        <taxon>Candidatus Methylomirabilis</taxon>
    </lineage>
</organism>